<dbReference type="EMBL" id="CACVAP010000039">
    <property type="protein sequence ID" value="CAA6802448.1"/>
    <property type="molecule type" value="Genomic_DNA"/>
</dbReference>
<protein>
    <submittedName>
        <fullName evidence="3">COG1565: Uncharacterized conserved protein</fullName>
    </submittedName>
</protein>
<gene>
    <name evidence="3" type="ORF">HELGO_WM3383</name>
</gene>
<name>A0A6S6SI24_9BACT</name>
<evidence type="ECO:0000256" key="2">
    <source>
        <dbReference type="ARBA" id="ARBA00022679"/>
    </source>
</evidence>
<dbReference type="GO" id="GO:0035243">
    <property type="term" value="F:protein-arginine omega-N symmetric methyltransferase activity"/>
    <property type="evidence" value="ECO:0007669"/>
    <property type="project" value="TreeGrafter"/>
</dbReference>
<sequence>MNEWLYGEEGYYKTFKDIGKEGDFYTAVSTSSFFGASIANHFYKLIQEESFKRDGWLIEVGAHKGYLLCDMIQWLYTLDPTLVQTLKFGIVERQEHVQQEQLKYIEERFGSDIEISHFSDIDEVEVDYAFVVANEIFDAFPCELIKDGEQAFVTENVVEWKEAETELLAFASTHRQVKGEVAVGYEEFALHMGKGIKKCDFVSFDYGEKFVRNDFSIRVYEQHKTFPLFDEELKLEEAFKKADITYDVNFGHVIEAFEEAGFELDKYETQARALVRFGLIDILEKFAKQATQSNYVREADKIKTLIAPTIMGDKFKMVHFKK</sequence>
<dbReference type="PANTHER" id="PTHR12049">
    <property type="entry name" value="PROTEIN ARGININE METHYLTRANSFERASE NDUFAF7, MITOCHONDRIAL"/>
    <property type="match status" value="1"/>
</dbReference>
<dbReference type="SUPFAM" id="SSF53335">
    <property type="entry name" value="S-adenosyl-L-methionine-dependent methyltransferases"/>
    <property type="match status" value="1"/>
</dbReference>
<reference evidence="3" key="1">
    <citation type="submission" date="2020-01" db="EMBL/GenBank/DDBJ databases">
        <authorList>
            <person name="Meier V. D."/>
            <person name="Meier V D."/>
        </authorList>
    </citation>
    <scope>NUCLEOTIDE SEQUENCE</scope>
    <source>
        <strain evidence="3">HLG_WM_MAG_06</strain>
    </source>
</reference>
<dbReference type="InterPro" id="IPR029063">
    <property type="entry name" value="SAM-dependent_MTases_sf"/>
</dbReference>
<keyword evidence="1" id="KW-0489">Methyltransferase</keyword>
<keyword evidence="2" id="KW-0808">Transferase</keyword>
<dbReference type="InterPro" id="IPR038375">
    <property type="entry name" value="NDUFAF7_sf"/>
</dbReference>
<dbReference type="InterPro" id="IPR003788">
    <property type="entry name" value="NDUFAF7"/>
</dbReference>
<dbReference type="AlphaFoldDB" id="A0A6S6SI24"/>
<evidence type="ECO:0000256" key="1">
    <source>
        <dbReference type="ARBA" id="ARBA00022603"/>
    </source>
</evidence>
<accession>A0A6S6SI24</accession>
<evidence type="ECO:0000313" key="3">
    <source>
        <dbReference type="EMBL" id="CAA6802448.1"/>
    </source>
</evidence>
<dbReference type="Gene3D" id="3.40.50.12710">
    <property type="match status" value="1"/>
</dbReference>
<organism evidence="3">
    <name type="scientific">uncultured Sulfurovum sp</name>
    <dbReference type="NCBI Taxonomy" id="269237"/>
    <lineage>
        <taxon>Bacteria</taxon>
        <taxon>Pseudomonadati</taxon>
        <taxon>Campylobacterota</taxon>
        <taxon>Epsilonproteobacteria</taxon>
        <taxon>Campylobacterales</taxon>
        <taxon>Sulfurovaceae</taxon>
        <taxon>Sulfurovum</taxon>
        <taxon>environmental samples</taxon>
    </lineage>
</organism>
<dbReference type="GO" id="GO:0032259">
    <property type="term" value="P:methylation"/>
    <property type="evidence" value="ECO:0007669"/>
    <property type="project" value="UniProtKB-KW"/>
</dbReference>
<dbReference type="PANTHER" id="PTHR12049:SF7">
    <property type="entry name" value="PROTEIN ARGININE METHYLTRANSFERASE NDUFAF7, MITOCHONDRIAL"/>
    <property type="match status" value="1"/>
</dbReference>
<proteinExistence type="predicted"/>
<dbReference type="Pfam" id="PF02636">
    <property type="entry name" value="Methyltransf_28"/>
    <property type="match status" value="1"/>
</dbReference>